<protein>
    <submittedName>
        <fullName evidence="2">Uncharacterized protein</fullName>
    </submittedName>
</protein>
<dbReference type="Proteomes" id="UP000248745">
    <property type="component" value="Unassembled WGS sequence"/>
</dbReference>
<reference evidence="2 3" key="1">
    <citation type="submission" date="2018-06" db="EMBL/GenBank/DDBJ databases">
        <title>Mucibacter soli gen. nov., sp. nov., a new member of the family Chitinophagaceae producing mucin.</title>
        <authorList>
            <person name="Kim M.-K."/>
            <person name="Park S."/>
            <person name="Kim T.-S."/>
            <person name="Joung Y."/>
            <person name="Han J.-H."/>
            <person name="Kim S.B."/>
        </authorList>
    </citation>
    <scope>NUCLEOTIDE SEQUENCE [LARGE SCALE GENOMIC DNA]</scope>
    <source>
        <strain evidence="2 3">R1-15</strain>
    </source>
</reference>
<feature type="signal peptide" evidence="1">
    <location>
        <begin position="1"/>
        <end position="19"/>
    </location>
</feature>
<dbReference type="AlphaFoldDB" id="A0A2W2BY67"/>
<proteinExistence type="predicted"/>
<keyword evidence="1" id="KW-0732">Signal</keyword>
<sequence>MKKTLLTCLSVWATFIAIARNDANSVSQKTVVAGRAYGNQPVNATQFDLPMDVFQINIDSENNTALLVLREINRYGRYAGGGKLGLFNCTTGLFQWETPIRDFDIQKTKNTVVYNGGAKVFNLADGKEIVV</sequence>
<keyword evidence="3" id="KW-1185">Reference proteome</keyword>
<evidence type="ECO:0000256" key="1">
    <source>
        <dbReference type="SAM" id="SignalP"/>
    </source>
</evidence>
<feature type="chain" id="PRO_5015952383" evidence="1">
    <location>
        <begin position="20"/>
        <end position="131"/>
    </location>
</feature>
<evidence type="ECO:0000313" key="3">
    <source>
        <dbReference type="Proteomes" id="UP000248745"/>
    </source>
</evidence>
<gene>
    <name evidence="2" type="ORF">DN068_10270</name>
</gene>
<organism evidence="2 3">
    <name type="scientific">Taibaiella soli</name>
    <dbReference type="NCBI Taxonomy" id="1649169"/>
    <lineage>
        <taxon>Bacteria</taxon>
        <taxon>Pseudomonadati</taxon>
        <taxon>Bacteroidota</taxon>
        <taxon>Chitinophagia</taxon>
        <taxon>Chitinophagales</taxon>
        <taxon>Chitinophagaceae</taxon>
        <taxon>Taibaiella</taxon>
    </lineage>
</organism>
<accession>A0A2W2BY67</accession>
<dbReference type="RefSeq" id="WP_110998827.1">
    <property type="nucleotide sequence ID" value="NZ_QKTW01000016.1"/>
</dbReference>
<dbReference type="EMBL" id="QKTW01000016">
    <property type="protein sequence ID" value="PZF72793.1"/>
    <property type="molecule type" value="Genomic_DNA"/>
</dbReference>
<name>A0A2W2BY67_9BACT</name>
<comment type="caution">
    <text evidence="2">The sequence shown here is derived from an EMBL/GenBank/DDBJ whole genome shotgun (WGS) entry which is preliminary data.</text>
</comment>
<evidence type="ECO:0000313" key="2">
    <source>
        <dbReference type="EMBL" id="PZF72793.1"/>
    </source>
</evidence>